<organism evidence="1">
    <name type="scientific">Arundo donax</name>
    <name type="common">Giant reed</name>
    <name type="synonym">Donax arundinaceus</name>
    <dbReference type="NCBI Taxonomy" id="35708"/>
    <lineage>
        <taxon>Eukaryota</taxon>
        <taxon>Viridiplantae</taxon>
        <taxon>Streptophyta</taxon>
        <taxon>Embryophyta</taxon>
        <taxon>Tracheophyta</taxon>
        <taxon>Spermatophyta</taxon>
        <taxon>Magnoliopsida</taxon>
        <taxon>Liliopsida</taxon>
        <taxon>Poales</taxon>
        <taxon>Poaceae</taxon>
        <taxon>PACMAD clade</taxon>
        <taxon>Arundinoideae</taxon>
        <taxon>Arundineae</taxon>
        <taxon>Arundo</taxon>
    </lineage>
</organism>
<reference evidence="1" key="2">
    <citation type="journal article" date="2015" name="Data Brief">
        <title>Shoot transcriptome of the giant reed, Arundo donax.</title>
        <authorList>
            <person name="Barrero R.A."/>
            <person name="Guerrero F.D."/>
            <person name="Moolhuijzen P."/>
            <person name="Goolsby J.A."/>
            <person name="Tidwell J."/>
            <person name="Bellgard S.E."/>
            <person name="Bellgard M.I."/>
        </authorList>
    </citation>
    <scope>NUCLEOTIDE SEQUENCE</scope>
    <source>
        <tissue evidence="1">Shoot tissue taken approximately 20 cm above the soil surface</tissue>
    </source>
</reference>
<dbReference type="AlphaFoldDB" id="A0A0A8ZQ21"/>
<sequence>MIQCSRTLCRHRFLSERLSEMFRSSFINWRALGKQLLLNIAKVSKKNRIGNWR</sequence>
<proteinExistence type="predicted"/>
<accession>A0A0A8ZQ21</accession>
<evidence type="ECO:0000313" key="1">
    <source>
        <dbReference type="EMBL" id="JAD36932.1"/>
    </source>
</evidence>
<protein>
    <submittedName>
        <fullName evidence="1">Uncharacterized protein</fullName>
    </submittedName>
</protein>
<name>A0A0A8ZQ21_ARUDO</name>
<dbReference type="EMBL" id="GBRH01260963">
    <property type="protein sequence ID" value="JAD36932.1"/>
    <property type="molecule type" value="Transcribed_RNA"/>
</dbReference>
<reference evidence="1" key="1">
    <citation type="submission" date="2014-09" db="EMBL/GenBank/DDBJ databases">
        <authorList>
            <person name="Magalhaes I.L.F."/>
            <person name="Oliveira U."/>
            <person name="Santos F.R."/>
            <person name="Vidigal T.H.D.A."/>
            <person name="Brescovit A.D."/>
            <person name="Santos A.J."/>
        </authorList>
    </citation>
    <scope>NUCLEOTIDE SEQUENCE</scope>
    <source>
        <tissue evidence="1">Shoot tissue taken approximately 20 cm above the soil surface</tissue>
    </source>
</reference>